<dbReference type="InterPro" id="IPR015927">
    <property type="entry name" value="Peptidase_S24_S26A/B/C"/>
</dbReference>
<dbReference type="Proteomes" id="UP000655830">
    <property type="component" value="Unassembled WGS sequence"/>
</dbReference>
<feature type="active site" description="For autocatalytic cleavage activity" evidence="13">
    <location>
        <position position="126"/>
    </location>
</feature>
<dbReference type="AlphaFoldDB" id="A0A926EN82"/>
<name>A0A926EN82_9FIRM</name>
<dbReference type="EMBL" id="JACRSY010000038">
    <property type="protein sequence ID" value="MBC8581148.1"/>
    <property type="molecule type" value="Genomic_DNA"/>
</dbReference>
<sequence>MSELSTKQQEILSFIKEVSTDRGYPPSVREICLAVGLKSTSTVHSHLSKLEDKGYIKRDPTKPRAIEVIDETKNWLTDHVTPVPVIGTVTAGAPILATEHIEEYYPLPNHLARGGDVYMLRVKGESMIKAGILNKDYIIVRQQEHADNGDIVVALLGDEVTVKRFFREKNRVRLQPENDTMDPIFCLDVKVIGKVIGLFREI</sequence>
<evidence type="ECO:0000256" key="6">
    <source>
        <dbReference type="ARBA" id="ARBA00022801"/>
    </source>
</evidence>
<keyword evidence="18" id="KW-1185">Reference proteome</keyword>
<gene>
    <name evidence="13 17" type="primary">lexA</name>
    <name evidence="17" type="ORF">H8718_16645</name>
</gene>
<evidence type="ECO:0000256" key="5">
    <source>
        <dbReference type="ARBA" id="ARBA00022763"/>
    </source>
</evidence>
<dbReference type="SUPFAM" id="SSF51306">
    <property type="entry name" value="LexA/Signal peptidase"/>
    <property type="match status" value="1"/>
</dbReference>
<dbReference type="InterPro" id="IPR036390">
    <property type="entry name" value="WH_DNA-bd_sf"/>
</dbReference>
<dbReference type="Gene3D" id="1.10.10.10">
    <property type="entry name" value="Winged helix-like DNA-binding domain superfamily/Winged helix DNA-binding domain"/>
    <property type="match status" value="1"/>
</dbReference>
<keyword evidence="8 13" id="KW-0805">Transcription regulation</keyword>
<keyword evidence="12 13" id="KW-0742">SOS response</keyword>
<dbReference type="GO" id="GO:0006508">
    <property type="term" value="P:proteolysis"/>
    <property type="evidence" value="ECO:0007669"/>
    <property type="project" value="InterPro"/>
</dbReference>
<dbReference type="NCBIfam" id="TIGR00498">
    <property type="entry name" value="lexA"/>
    <property type="match status" value="1"/>
</dbReference>
<keyword evidence="3 13" id="KW-0678">Repressor</keyword>
<organism evidence="17 18">
    <name type="scientific">Zhenhengia yiwuensis</name>
    <dbReference type="NCBI Taxonomy" id="2763666"/>
    <lineage>
        <taxon>Bacteria</taxon>
        <taxon>Bacillati</taxon>
        <taxon>Bacillota</taxon>
        <taxon>Clostridia</taxon>
        <taxon>Lachnospirales</taxon>
        <taxon>Lachnospiraceae</taxon>
        <taxon>Zhenhengia</taxon>
    </lineage>
</organism>
<dbReference type="InterPro" id="IPR050077">
    <property type="entry name" value="LexA_repressor"/>
</dbReference>
<comment type="function">
    <text evidence="13">Represses a number of genes involved in the response to DNA damage (SOS response), including recA and lexA. In the presence of single-stranded DNA, RecA interacts with LexA causing an autocatalytic cleavage which disrupts the DNA-binding part of LexA, leading to derepression of the SOS regulon and eventually DNA repair.</text>
</comment>
<protein>
    <recommendedName>
        <fullName evidence="13">LexA repressor</fullName>
        <ecNumber evidence="13">3.4.21.88</ecNumber>
    </recommendedName>
</protein>
<evidence type="ECO:0000256" key="13">
    <source>
        <dbReference type="HAMAP-Rule" id="MF_00015"/>
    </source>
</evidence>
<evidence type="ECO:0000313" key="17">
    <source>
        <dbReference type="EMBL" id="MBC8581148.1"/>
    </source>
</evidence>
<evidence type="ECO:0000259" key="16">
    <source>
        <dbReference type="Pfam" id="PF01726"/>
    </source>
</evidence>
<dbReference type="GO" id="GO:0004252">
    <property type="term" value="F:serine-type endopeptidase activity"/>
    <property type="evidence" value="ECO:0007669"/>
    <property type="project" value="UniProtKB-UniRule"/>
</dbReference>
<dbReference type="Pfam" id="PF01726">
    <property type="entry name" value="LexA_DNA_bind"/>
    <property type="match status" value="1"/>
</dbReference>
<dbReference type="GO" id="GO:0006260">
    <property type="term" value="P:DNA replication"/>
    <property type="evidence" value="ECO:0007669"/>
    <property type="project" value="UniProtKB-UniRule"/>
</dbReference>
<comment type="similarity">
    <text evidence="1 13 14">Belongs to the peptidase S24 family.</text>
</comment>
<keyword evidence="11 13" id="KW-0234">DNA repair</keyword>
<dbReference type="SUPFAM" id="SSF46785">
    <property type="entry name" value="Winged helix' DNA-binding domain"/>
    <property type="match status" value="1"/>
</dbReference>
<dbReference type="Gene3D" id="2.10.109.10">
    <property type="entry name" value="Umud Fragment, subunit A"/>
    <property type="match status" value="1"/>
</dbReference>
<dbReference type="PRINTS" id="PR00726">
    <property type="entry name" value="LEXASERPTASE"/>
</dbReference>
<evidence type="ECO:0000256" key="8">
    <source>
        <dbReference type="ARBA" id="ARBA00023015"/>
    </source>
</evidence>
<dbReference type="InterPro" id="IPR006197">
    <property type="entry name" value="Peptidase_S24_LexA"/>
</dbReference>
<evidence type="ECO:0000256" key="7">
    <source>
        <dbReference type="ARBA" id="ARBA00022813"/>
    </source>
</evidence>
<proteinExistence type="inferred from homology"/>
<dbReference type="InterPro" id="IPR036388">
    <property type="entry name" value="WH-like_DNA-bd_sf"/>
</dbReference>
<accession>A0A926EN82</accession>
<comment type="subunit">
    <text evidence="2 13">Homodimer.</text>
</comment>
<dbReference type="EC" id="3.4.21.88" evidence="13"/>
<evidence type="ECO:0000313" key="18">
    <source>
        <dbReference type="Proteomes" id="UP000655830"/>
    </source>
</evidence>
<evidence type="ECO:0000256" key="12">
    <source>
        <dbReference type="ARBA" id="ARBA00023236"/>
    </source>
</evidence>
<keyword evidence="7 13" id="KW-0068">Autocatalytic cleavage</keyword>
<evidence type="ECO:0000256" key="2">
    <source>
        <dbReference type="ARBA" id="ARBA00011738"/>
    </source>
</evidence>
<dbReference type="FunFam" id="1.10.10.10:FF:000009">
    <property type="entry name" value="LexA repressor"/>
    <property type="match status" value="1"/>
</dbReference>
<dbReference type="InterPro" id="IPR006199">
    <property type="entry name" value="LexA_DNA-bd_dom"/>
</dbReference>
<keyword evidence="6 13" id="KW-0378">Hydrolase</keyword>
<evidence type="ECO:0000256" key="11">
    <source>
        <dbReference type="ARBA" id="ARBA00023204"/>
    </source>
</evidence>
<feature type="DNA-binding region" description="H-T-H motif" evidence="13">
    <location>
        <begin position="28"/>
        <end position="48"/>
    </location>
</feature>
<dbReference type="GO" id="GO:0006281">
    <property type="term" value="P:DNA repair"/>
    <property type="evidence" value="ECO:0007669"/>
    <property type="project" value="UniProtKB-UniRule"/>
</dbReference>
<dbReference type="CDD" id="cd00090">
    <property type="entry name" value="HTH_ARSR"/>
    <property type="match status" value="1"/>
</dbReference>
<dbReference type="PANTHER" id="PTHR33516:SF2">
    <property type="entry name" value="LEXA REPRESSOR-RELATED"/>
    <property type="match status" value="1"/>
</dbReference>
<evidence type="ECO:0000256" key="10">
    <source>
        <dbReference type="ARBA" id="ARBA00023163"/>
    </source>
</evidence>
<evidence type="ECO:0000259" key="15">
    <source>
        <dbReference type="Pfam" id="PF00717"/>
    </source>
</evidence>
<dbReference type="FunFam" id="2.10.109.10:FF:000001">
    <property type="entry name" value="LexA repressor"/>
    <property type="match status" value="1"/>
</dbReference>
<keyword evidence="9 13" id="KW-0238">DNA-binding</keyword>
<comment type="caution">
    <text evidence="17">The sequence shown here is derived from an EMBL/GenBank/DDBJ whole genome shotgun (WGS) entry which is preliminary data.</text>
</comment>
<keyword evidence="10 13" id="KW-0804">Transcription</keyword>
<evidence type="ECO:0000256" key="14">
    <source>
        <dbReference type="RuleBase" id="RU003991"/>
    </source>
</evidence>
<evidence type="ECO:0000256" key="3">
    <source>
        <dbReference type="ARBA" id="ARBA00022491"/>
    </source>
</evidence>
<evidence type="ECO:0000256" key="9">
    <source>
        <dbReference type="ARBA" id="ARBA00023125"/>
    </source>
</evidence>
<evidence type="ECO:0000256" key="4">
    <source>
        <dbReference type="ARBA" id="ARBA00022705"/>
    </source>
</evidence>
<dbReference type="PANTHER" id="PTHR33516">
    <property type="entry name" value="LEXA REPRESSOR"/>
    <property type="match status" value="1"/>
</dbReference>
<dbReference type="InterPro" id="IPR036286">
    <property type="entry name" value="LexA/Signal_pep-like_sf"/>
</dbReference>
<dbReference type="HAMAP" id="MF_00015">
    <property type="entry name" value="LexA"/>
    <property type="match status" value="1"/>
</dbReference>
<feature type="domain" description="Peptidase S24/S26A/S26B/S26C" evidence="15">
    <location>
        <begin position="84"/>
        <end position="196"/>
    </location>
</feature>
<feature type="site" description="Cleavage; by autolysis" evidence="13">
    <location>
        <begin position="91"/>
        <end position="92"/>
    </location>
</feature>
<keyword evidence="5 13" id="KW-0227">DNA damage</keyword>
<dbReference type="InterPro" id="IPR011991">
    <property type="entry name" value="ArsR-like_HTH"/>
</dbReference>
<evidence type="ECO:0000256" key="1">
    <source>
        <dbReference type="ARBA" id="ARBA00007484"/>
    </source>
</evidence>
<dbReference type="GO" id="GO:0009432">
    <property type="term" value="P:SOS response"/>
    <property type="evidence" value="ECO:0007669"/>
    <property type="project" value="UniProtKB-UniRule"/>
</dbReference>
<dbReference type="GO" id="GO:0003677">
    <property type="term" value="F:DNA binding"/>
    <property type="evidence" value="ECO:0007669"/>
    <property type="project" value="UniProtKB-UniRule"/>
</dbReference>
<feature type="active site" description="For autocatalytic cleavage activity" evidence="13">
    <location>
        <position position="163"/>
    </location>
</feature>
<feature type="domain" description="LexA repressor DNA-binding" evidence="16">
    <location>
        <begin position="1"/>
        <end position="65"/>
    </location>
</feature>
<dbReference type="InterPro" id="IPR039418">
    <property type="entry name" value="LexA-like"/>
</dbReference>
<dbReference type="CDD" id="cd06529">
    <property type="entry name" value="S24_LexA-like"/>
    <property type="match status" value="1"/>
</dbReference>
<reference evidence="17" key="1">
    <citation type="submission" date="2020-08" db="EMBL/GenBank/DDBJ databases">
        <title>Genome public.</title>
        <authorList>
            <person name="Liu C."/>
            <person name="Sun Q."/>
        </authorList>
    </citation>
    <scope>NUCLEOTIDE SEQUENCE</scope>
    <source>
        <strain evidence="17">NSJ-12</strain>
    </source>
</reference>
<keyword evidence="4 13" id="KW-0235">DNA replication</keyword>
<dbReference type="GO" id="GO:0045892">
    <property type="term" value="P:negative regulation of DNA-templated transcription"/>
    <property type="evidence" value="ECO:0007669"/>
    <property type="project" value="UniProtKB-UniRule"/>
</dbReference>
<dbReference type="InterPro" id="IPR006200">
    <property type="entry name" value="LexA"/>
</dbReference>
<dbReference type="Pfam" id="PF00717">
    <property type="entry name" value="Peptidase_S24"/>
    <property type="match status" value="1"/>
</dbReference>
<comment type="catalytic activity">
    <reaction evidence="13">
        <text>Hydrolysis of Ala-|-Gly bond in repressor LexA.</text>
        <dbReference type="EC" id="3.4.21.88"/>
    </reaction>
</comment>